<keyword evidence="2" id="KW-1185">Reference proteome</keyword>
<reference evidence="1 2" key="1">
    <citation type="journal article" date="2019" name="Nat. Commun.">
        <title>A new type of DNA phosphorothioation-based antiviral system in archaea.</title>
        <authorList>
            <person name="Xiong L."/>
            <person name="Liu S."/>
            <person name="Chen S."/>
            <person name="Xiao Y."/>
            <person name="Zhu B."/>
            <person name="Gao Y."/>
            <person name="Zhang Y."/>
            <person name="Chen B."/>
            <person name="Luo J."/>
            <person name="Deng Z."/>
            <person name="Chen X."/>
            <person name="Wang L."/>
            <person name="Chen S."/>
        </authorList>
    </citation>
    <scope>NUCLEOTIDE SEQUENCE [LARGE SCALE GENOMIC DNA]</scope>
    <source>
        <strain evidence="1 2">CBA1105</strain>
    </source>
</reference>
<proteinExistence type="predicted"/>
<dbReference type="GO" id="GO:0010411">
    <property type="term" value="P:xyloglucan metabolic process"/>
    <property type="evidence" value="ECO:0007669"/>
    <property type="project" value="TreeGrafter"/>
</dbReference>
<gene>
    <name evidence="1" type="ORF">DV733_13795</name>
</gene>
<dbReference type="KEGG" id="hsn:DV733_13795"/>
<dbReference type="PANTHER" id="PTHR43739">
    <property type="entry name" value="XYLOGLUCANASE (EUROFUNG)"/>
    <property type="match status" value="1"/>
</dbReference>
<dbReference type="RefSeq" id="WP_049992565.1">
    <property type="nucleotide sequence ID" value="NZ_CP031310.1"/>
</dbReference>
<dbReference type="InterPro" id="IPR052025">
    <property type="entry name" value="Xyloglucanase_GH74"/>
</dbReference>
<dbReference type="STRING" id="1457250.GCA_000755225_01622"/>
<dbReference type="InterPro" id="IPR015943">
    <property type="entry name" value="WD40/YVTN_repeat-like_dom_sf"/>
</dbReference>
<dbReference type="Proteomes" id="UP000296706">
    <property type="component" value="Chromosome"/>
</dbReference>
<dbReference type="EMBL" id="CP031310">
    <property type="protein sequence ID" value="QCC52971.1"/>
    <property type="molecule type" value="Genomic_DNA"/>
</dbReference>
<sequence>MLYAGSDDGVYRIDAESTRKVLDAGRVYRVRQFDGVDGAFATGESGLYHTADGEQWSQLSVPESSVYSVTTDPSGRTLYAGTRPARIYSADLSAGLPAESADWAELDGFRDLREQADWGLPRHDDKAQVRSLQTHPDAPERIVAGLEVGGVFVSDDGGDTWVARHASDVDSEHPDDVHELVIDDSETFVTATGDGLFRTADAGRTWRRLDTGHSQRYFRGALVHDGVVYAGGAHGPSPTWDENTDHAIFESHDGETVETVLSPVPDELVVGGCVADDEVFLSTHRGSILRRTDDGYSKFGSVPTPGQLRGRYLHLTAVDV</sequence>
<dbReference type="SUPFAM" id="SSF110296">
    <property type="entry name" value="Oligoxyloglucan reducing end-specific cellobiohydrolase"/>
    <property type="match status" value="1"/>
</dbReference>
<dbReference type="OrthoDB" id="197823at2157"/>
<dbReference type="GeneID" id="39848954"/>
<accession>A0A4D6HH78</accession>
<organism evidence="1 2">
    <name type="scientific">Halapricum salinum</name>
    <dbReference type="NCBI Taxonomy" id="1457250"/>
    <lineage>
        <taxon>Archaea</taxon>
        <taxon>Methanobacteriati</taxon>
        <taxon>Methanobacteriota</taxon>
        <taxon>Stenosarchaea group</taxon>
        <taxon>Halobacteria</taxon>
        <taxon>Halobacteriales</taxon>
        <taxon>Haloarculaceae</taxon>
        <taxon>Halapricum</taxon>
    </lineage>
</organism>
<dbReference type="PANTHER" id="PTHR43739:SF5">
    <property type="entry name" value="EXO-ALPHA-SIALIDASE"/>
    <property type="match status" value="1"/>
</dbReference>
<dbReference type="Gene3D" id="2.130.10.10">
    <property type="entry name" value="YVTN repeat-like/Quinoprotein amine dehydrogenase"/>
    <property type="match status" value="1"/>
</dbReference>
<evidence type="ECO:0000313" key="2">
    <source>
        <dbReference type="Proteomes" id="UP000296706"/>
    </source>
</evidence>
<dbReference type="AlphaFoldDB" id="A0A4D6HH78"/>
<name>A0A4D6HH78_9EURY</name>
<evidence type="ECO:0000313" key="1">
    <source>
        <dbReference type="EMBL" id="QCC52971.1"/>
    </source>
</evidence>
<protein>
    <submittedName>
        <fullName evidence="1">WD40 repeat domain-containing protein</fullName>
    </submittedName>
</protein>